<dbReference type="PANTHER" id="PTHR44858:SF1">
    <property type="entry name" value="UDP-N-ACETYLGLUCOSAMINE--PEPTIDE N-ACETYLGLUCOSAMINYLTRANSFERASE SPINDLY-RELATED"/>
    <property type="match status" value="1"/>
</dbReference>
<comment type="caution">
    <text evidence="4">The sequence shown here is derived from an EMBL/GenBank/DDBJ whole genome shotgun (WGS) entry which is preliminary data.</text>
</comment>
<keyword evidence="3" id="KW-0175">Coiled coil</keyword>
<dbReference type="PROSITE" id="PS51257">
    <property type="entry name" value="PROKAR_LIPOPROTEIN"/>
    <property type="match status" value="1"/>
</dbReference>
<dbReference type="SMART" id="SM00028">
    <property type="entry name" value="TPR"/>
    <property type="match status" value="2"/>
</dbReference>
<proteinExistence type="predicted"/>
<evidence type="ECO:0008006" key="5">
    <source>
        <dbReference type="Google" id="ProtNLM"/>
    </source>
</evidence>
<dbReference type="InterPro" id="IPR019734">
    <property type="entry name" value="TPR_rpt"/>
</dbReference>
<sequence length="567" mass="61743">MKKQLLFGLSILVAIVFSSCKNLGDLDPSMFTCTPNPLETKAGKVDATITGTFPVKYFQKNAIVTVTPVLKMSNGDSVKSTPSVFQGEKVVGNDNVISYKAGGTYTMNASFDYVPAMAVSELYLYFHVKAKSKEYDLKPVKVADGVIATSELLQKGKDGLTAAIIADEFVRDIMEMTDAEILFLIQQSTVRKSETTTDQIKALTNKIVEAKNELNKSVESLKVSAYASPDGAVDLNTGLAEKRQKETEKFLNAELKKLNSPLTIESRFTPEDWDGFQKLMEKSDIQDKQLILRVLSMYTDPEQREREIKNLSAAFKQIADEVLPKLRRSQLKLMVKVTGKSDAEIANLAKEDASKLSVEELLYAATLTENLDEKAAIYKKAIELYSSDLRSFNNLGAVKFQQGKVDEAAGLFNKALQIDAKNADANYNAGLCALAKGENDKALVYFGKAAGTSGDLKNATGTLYAATGDYAKAKSSFAGTNTNNAALAQILNKEYNAAKNTLAAVEKPDAQTAYLSAVVAARTNDKDGVYSNLKTSIGKDGSYAAKASKDLEFSKFWSDATFQSIVK</sequence>
<feature type="coiled-coil region" evidence="3">
    <location>
        <begin position="193"/>
        <end position="220"/>
    </location>
</feature>
<evidence type="ECO:0000256" key="3">
    <source>
        <dbReference type="SAM" id="Coils"/>
    </source>
</evidence>
<dbReference type="Pfam" id="PF14559">
    <property type="entry name" value="TPR_19"/>
    <property type="match status" value="1"/>
</dbReference>
<dbReference type="PROSITE" id="PS50005">
    <property type="entry name" value="TPR"/>
    <property type="match status" value="1"/>
</dbReference>
<dbReference type="InterPro" id="IPR050498">
    <property type="entry name" value="Ycf3"/>
</dbReference>
<gene>
    <name evidence="4" type="ORF">SDC9_37075</name>
</gene>
<keyword evidence="1" id="KW-0677">Repeat</keyword>
<dbReference type="EMBL" id="VSSQ01000318">
    <property type="protein sequence ID" value="MPL91016.1"/>
    <property type="molecule type" value="Genomic_DNA"/>
</dbReference>
<keyword evidence="2" id="KW-0802">TPR repeat</keyword>
<accession>A0A644VI75</accession>
<dbReference type="PANTHER" id="PTHR44858">
    <property type="entry name" value="TETRATRICOPEPTIDE REPEAT PROTEIN 6"/>
    <property type="match status" value="1"/>
</dbReference>
<evidence type="ECO:0000313" key="4">
    <source>
        <dbReference type="EMBL" id="MPL91016.1"/>
    </source>
</evidence>
<reference evidence="4" key="1">
    <citation type="submission" date="2019-08" db="EMBL/GenBank/DDBJ databases">
        <authorList>
            <person name="Kucharzyk K."/>
            <person name="Murdoch R.W."/>
            <person name="Higgins S."/>
            <person name="Loffler F."/>
        </authorList>
    </citation>
    <scope>NUCLEOTIDE SEQUENCE</scope>
</reference>
<protein>
    <recommendedName>
        <fullName evidence="5">Tetratricopeptide repeat protein</fullName>
    </recommendedName>
</protein>
<dbReference type="SUPFAM" id="SSF48452">
    <property type="entry name" value="TPR-like"/>
    <property type="match status" value="1"/>
</dbReference>
<dbReference type="InterPro" id="IPR011990">
    <property type="entry name" value="TPR-like_helical_dom_sf"/>
</dbReference>
<organism evidence="4">
    <name type="scientific">bioreactor metagenome</name>
    <dbReference type="NCBI Taxonomy" id="1076179"/>
    <lineage>
        <taxon>unclassified sequences</taxon>
        <taxon>metagenomes</taxon>
        <taxon>ecological metagenomes</taxon>
    </lineage>
</organism>
<evidence type="ECO:0000256" key="2">
    <source>
        <dbReference type="ARBA" id="ARBA00022803"/>
    </source>
</evidence>
<dbReference type="AlphaFoldDB" id="A0A644VI75"/>
<evidence type="ECO:0000256" key="1">
    <source>
        <dbReference type="ARBA" id="ARBA00022737"/>
    </source>
</evidence>
<dbReference type="Gene3D" id="1.25.40.10">
    <property type="entry name" value="Tetratricopeptide repeat domain"/>
    <property type="match status" value="1"/>
</dbReference>
<name>A0A644VI75_9ZZZZ</name>